<proteinExistence type="predicted"/>
<accession>A0A917H1H1</accession>
<sequence>MKIYVFGYTMYQYSRKIYLFWVKYITQYIGKIEPNIETFLLFNFTKTCQSNEGCTRNEQNTN</sequence>
<reference evidence="1" key="1">
    <citation type="journal article" date="2014" name="Int. J. Syst. Evol. Microbiol.">
        <title>Complete genome sequence of Corynebacterium casei LMG S-19264T (=DSM 44701T), isolated from a smear-ripened cheese.</title>
        <authorList>
            <consortium name="US DOE Joint Genome Institute (JGI-PGF)"/>
            <person name="Walter F."/>
            <person name="Albersmeier A."/>
            <person name="Kalinowski J."/>
            <person name="Ruckert C."/>
        </authorList>
    </citation>
    <scope>NUCLEOTIDE SEQUENCE</scope>
    <source>
        <strain evidence="1">CGMCC 1.12754</strain>
    </source>
</reference>
<organism evidence="1 2">
    <name type="scientific">Virgibacillus oceani</name>
    <dbReference type="NCBI Taxonomy" id="1479511"/>
    <lineage>
        <taxon>Bacteria</taxon>
        <taxon>Bacillati</taxon>
        <taxon>Bacillota</taxon>
        <taxon>Bacilli</taxon>
        <taxon>Bacillales</taxon>
        <taxon>Bacillaceae</taxon>
        <taxon>Virgibacillus</taxon>
    </lineage>
</organism>
<dbReference type="AlphaFoldDB" id="A0A917H1H1"/>
<keyword evidence="2" id="KW-1185">Reference proteome</keyword>
<comment type="caution">
    <text evidence="1">The sequence shown here is derived from an EMBL/GenBank/DDBJ whole genome shotgun (WGS) entry which is preliminary data.</text>
</comment>
<evidence type="ECO:0000313" key="2">
    <source>
        <dbReference type="Proteomes" id="UP000622860"/>
    </source>
</evidence>
<reference evidence="1" key="2">
    <citation type="submission" date="2020-09" db="EMBL/GenBank/DDBJ databases">
        <authorList>
            <person name="Sun Q."/>
            <person name="Zhou Y."/>
        </authorList>
    </citation>
    <scope>NUCLEOTIDE SEQUENCE</scope>
    <source>
        <strain evidence="1">CGMCC 1.12754</strain>
    </source>
</reference>
<name>A0A917H1H1_9BACI</name>
<dbReference type="Proteomes" id="UP000622860">
    <property type="component" value="Unassembled WGS sequence"/>
</dbReference>
<dbReference type="EMBL" id="BMFR01000001">
    <property type="protein sequence ID" value="GGG63811.1"/>
    <property type="molecule type" value="Genomic_DNA"/>
</dbReference>
<protein>
    <submittedName>
        <fullName evidence="1">Uncharacterized protein</fullName>
    </submittedName>
</protein>
<evidence type="ECO:0000313" key="1">
    <source>
        <dbReference type="EMBL" id="GGG63811.1"/>
    </source>
</evidence>
<gene>
    <name evidence="1" type="ORF">GCM10011398_04080</name>
</gene>